<evidence type="ECO:0000313" key="4">
    <source>
        <dbReference type="EMBL" id="RST89119.1"/>
    </source>
</evidence>
<dbReference type="GO" id="GO:0006753">
    <property type="term" value="P:nucleoside phosphate metabolic process"/>
    <property type="evidence" value="ECO:0007669"/>
    <property type="project" value="TreeGrafter"/>
</dbReference>
<proteinExistence type="predicted"/>
<dbReference type="OrthoDB" id="9806150at2"/>
<dbReference type="PANTHER" id="PTHR11839">
    <property type="entry name" value="UDP/ADP-SUGAR PYROPHOSPHATASE"/>
    <property type="match status" value="1"/>
</dbReference>
<evidence type="ECO:0000259" key="3">
    <source>
        <dbReference type="PROSITE" id="PS51462"/>
    </source>
</evidence>
<comment type="cofactor">
    <cofactor evidence="1">
        <name>Mg(2+)</name>
        <dbReference type="ChEBI" id="CHEBI:18420"/>
    </cofactor>
</comment>
<dbReference type="GO" id="GO:0019693">
    <property type="term" value="P:ribose phosphate metabolic process"/>
    <property type="evidence" value="ECO:0007669"/>
    <property type="project" value="TreeGrafter"/>
</dbReference>
<dbReference type="InterPro" id="IPR015797">
    <property type="entry name" value="NUDIX_hydrolase-like_dom_sf"/>
</dbReference>
<dbReference type="SUPFAM" id="SSF55811">
    <property type="entry name" value="Nudix"/>
    <property type="match status" value="1"/>
</dbReference>
<dbReference type="EMBL" id="PXZH01000003">
    <property type="protein sequence ID" value="RST89119.1"/>
    <property type="molecule type" value="Genomic_DNA"/>
</dbReference>
<organism evidence="4 5">
    <name type="scientific">Vagococcus humatus</name>
    <dbReference type="NCBI Taxonomy" id="1889241"/>
    <lineage>
        <taxon>Bacteria</taxon>
        <taxon>Bacillati</taxon>
        <taxon>Bacillota</taxon>
        <taxon>Bacilli</taxon>
        <taxon>Lactobacillales</taxon>
        <taxon>Enterococcaceae</taxon>
        <taxon>Vagococcus</taxon>
    </lineage>
</organism>
<keyword evidence="2" id="KW-0378">Hydrolase</keyword>
<feature type="domain" description="Nudix hydrolase" evidence="3">
    <location>
        <begin position="41"/>
        <end position="173"/>
    </location>
</feature>
<dbReference type="CDD" id="cd03424">
    <property type="entry name" value="NUDIX_ADPRase_Nudt5_UGPPase_Nudt14"/>
    <property type="match status" value="1"/>
</dbReference>
<dbReference type="InterPro" id="IPR000086">
    <property type="entry name" value="NUDIX_hydrolase_dom"/>
</dbReference>
<dbReference type="Proteomes" id="UP000277864">
    <property type="component" value="Unassembled WGS sequence"/>
</dbReference>
<dbReference type="FunFam" id="3.90.79.10:FF:000024">
    <property type="entry name" value="ADP-ribose pyrophosphatase"/>
    <property type="match status" value="1"/>
</dbReference>
<dbReference type="PROSITE" id="PS51462">
    <property type="entry name" value="NUDIX"/>
    <property type="match status" value="1"/>
</dbReference>
<evidence type="ECO:0000256" key="1">
    <source>
        <dbReference type="ARBA" id="ARBA00001946"/>
    </source>
</evidence>
<dbReference type="RefSeq" id="WP_125943545.1">
    <property type="nucleotide sequence ID" value="NZ_PXZH01000003.1"/>
</dbReference>
<evidence type="ECO:0000256" key="2">
    <source>
        <dbReference type="ARBA" id="ARBA00022801"/>
    </source>
</evidence>
<dbReference type="GO" id="GO:0005829">
    <property type="term" value="C:cytosol"/>
    <property type="evidence" value="ECO:0007669"/>
    <property type="project" value="TreeGrafter"/>
</dbReference>
<dbReference type="PANTHER" id="PTHR11839:SF18">
    <property type="entry name" value="NUDIX HYDROLASE DOMAIN-CONTAINING PROTEIN"/>
    <property type="match status" value="1"/>
</dbReference>
<protein>
    <submittedName>
        <fullName evidence="4">ADP-ribose pyrophosphatase</fullName>
    </submittedName>
</protein>
<dbReference type="Gene3D" id="3.90.79.10">
    <property type="entry name" value="Nucleoside Triphosphate Pyrophosphohydrolase"/>
    <property type="match status" value="1"/>
</dbReference>
<name>A0A3S0ABN9_9ENTE</name>
<sequence>MTDNLVEKTLTRKEILTGNVIHVVVDEVELPNHEKGQREIVLHPGAVAIMALTSDKKMLFVRQFRKPLERTILEIPAGKIDPEDTDTLATAKRELEEETGYQGEKWQFVAEYATSPGFSNEIMHTYLATDLVKVEDPLAQDEDEFLQLVAYTLEEAKAGIKQGEIYDAKTIMAIQTWQAMTESGEL</sequence>
<dbReference type="GO" id="GO:0016787">
    <property type="term" value="F:hydrolase activity"/>
    <property type="evidence" value="ECO:0007669"/>
    <property type="project" value="UniProtKB-KW"/>
</dbReference>
<comment type="caution">
    <text evidence="4">The sequence shown here is derived from an EMBL/GenBank/DDBJ whole genome shotgun (WGS) entry which is preliminary data.</text>
</comment>
<accession>A0A3S0ABN9</accession>
<dbReference type="AlphaFoldDB" id="A0A3S0ABN9"/>
<dbReference type="Pfam" id="PF00293">
    <property type="entry name" value="NUDIX"/>
    <property type="match status" value="1"/>
</dbReference>
<evidence type="ECO:0000313" key="5">
    <source>
        <dbReference type="Proteomes" id="UP000277864"/>
    </source>
</evidence>
<reference evidence="4 5" key="1">
    <citation type="submission" date="2018-03" db="EMBL/GenBank/DDBJ databases">
        <authorList>
            <person name="Gulvik C.A."/>
        </authorList>
    </citation>
    <scope>NUCLEOTIDE SEQUENCE [LARGE SCALE GENOMIC DNA]</scope>
    <source>
        <strain evidence="4 5">JCM 31581</strain>
    </source>
</reference>
<gene>
    <name evidence="4" type="ORF">C7P63_07470</name>
</gene>
<keyword evidence="5" id="KW-1185">Reference proteome</keyword>